<feature type="non-terminal residue" evidence="1">
    <location>
        <position position="1"/>
    </location>
</feature>
<gene>
    <name evidence="1" type="ORF">AFUS01_LOCUS12030</name>
</gene>
<evidence type="ECO:0000313" key="1">
    <source>
        <dbReference type="EMBL" id="CAG7722920.1"/>
    </source>
</evidence>
<proteinExistence type="predicted"/>
<name>A0A8J2K9K5_9HEXA</name>
<reference evidence="1" key="1">
    <citation type="submission" date="2021-06" db="EMBL/GenBank/DDBJ databases">
        <authorList>
            <person name="Hodson N. C."/>
            <person name="Mongue J. A."/>
            <person name="Jaron S. K."/>
        </authorList>
    </citation>
    <scope>NUCLEOTIDE SEQUENCE</scope>
</reference>
<dbReference type="AlphaFoldDB" id="A0A8J2K9K5"/>
<evidence type="ECO:0000313" key="2">
    <source>
        <dbReference type="Proteomes" id="UP000708208"/>
    </source>
</evidence>
<organism evidence="1 2">
    <name type="scientific">Allacma fusca</name>
    <dbReference type="NCBI Taxonomy" id="39272"/>
    <lineage>
        <taxon>Eukaryota</taxon>
        <taxon>Metazoa</taxon>
        <taxon>Ecdysozoa</taxon>
        <taxon>Arthropoda</taxon>
        <taxon>Hexapoda</taxon>
        <taxon>Collembola</taxon>
        <taxon>Symphypleona</taxon>
        <taxon>Sminthuridae</taxon>
        <taxon>Allacma</taxon>
    </lineage>
</organism>
<protein>
    <submittedName>
        <fullName evidence="1">Uncharacterized protein</fullName>
    </submittedName>
</protein>
<dbReference type="EMBL" id="CAJVCH010093593">
    <property type="protein sequence ID" value="CAG7722920.1"/>
    <property type="molecule type" value="Genomic_DNA"/>
</dbReference>
<dbReference type="Proteomes" id="UP000708208">
    <property type="component" value="Unassembled WGS sequence"/>
</dbReference>
<sequence>MRLPKEEFLTASYRTGTFRWDEFMDEL</sequence>
<keyword evidence="2" id="KW-1185">Reference proteome</keyword>
<accession>A0A8J2K9K5</accession>
<comment type="caution">
    <text evidence="1">The sequence shown here is derived from an EMBL/GenBank/DDBJ whole genome shotgun (WGS) entry which is preliminary data.</text>
</comment>